<proteinExistence type="predicted"/>
<dbReference type="Gene3D" id="3.30.1490.20">
    <property type="entry name" value="ATP-grasp fold, A domain"/>
    <property type="match status" value="1"/>
</dbReference>
<protein>
    <submittedName>
        <fullName evidence="1">Unnamed protein product</fullName>
    </submittedName>
</protein>
<accession>A0AAN4YPP3</accession>
<gene>
    <name evidence="1" type="ORF">Aory04_000801800</name>
</gene>
<sequence>MKLQTKSLISLAKLGYDVTHVPGIHALVKRLAAGDSETWSLAFNMTEGLPLPTRQKSPSKYPLFANPLAEGSSKGMKASNKIRNASQLYPATQAVRASAVSSSGILIEAFLSGREFTVFSFFH</sequence>
<dbReference type="SUPFAM" id="SSF56059">
    <property type="entry name" value="Glutathione synthetase ATP-binding domain-like"/>
    <property type="match status" value="1"/>
</dbReference>
<dbReference type="AlphaFoldDB" id="A0AAN4YPP3"/>
<organism evidence="1 2">
    <name type="scientific">Aspergillus oryzae</name>
    <name type="common">Yellow koji mold</name>
    <dbReference type="NCBI Taxonomy" id="5062"/>
    <lineage>
        <taxon>Eukaryota</taxon>
        <taxon>Fungi</taxon>
        <taxon>Dikarya</taxon>
        <taxon>Ascomycota</taxon>
        <taxon>Pezizomycotina</taxon>
        <taxon>Eurotiomycetes</taxon>
        <taxon>Eurotiomycetidae</taxon>
        <taxon>Eurotiales</taxon>
        <taxon>Aspergillaceae</taxon>
        <taxon>Aspergillus</taxon>
        <taxon>Aspergillus subgen. Circumdati</taxon>
    </lineage>
</organism>
<name>A0AAN4YPP3_ASPOZ</name>
<dbReference type="InterPro" id="IPR013815">
    <property type="entry name" value="ATP_grasp_subdomain_1"/>
</dbReference>
<reference evidence="1" key="1">
    <citation type="submission" date="2023-04" db="EMBL/GenBank/DDBJ databases">
        <title>Aspergillus oryzae NBRC 4228.</title>
        <authorList>
            <person name="Ichikawa N."/>
            <person name="Sato H."/>
            <person name="Tonouchi N."/>
        </authorList>
    </citation>
    <scope>NUCLEOTIDE SEQUENCE</scope>
    <source>
        <strain evidence="1">NBRC 4228</strain>
    </source>
</reference>
<evidence type="ECO:0000313" key="2">
    <source>
        <dbReference type="Proteomes" id="UP001165205"/>
    </source>
</evidence>
<dbReference type="EMBL" id="BSYA01000098">
    <property type="protein sequence ID" value="GMG32278.1"/>
    <property type="molecule type" value="Genomic_DNA"/>
</dbReference>
<dbReference type="Proteomes" id="UP001165205">
    <property type="component" value="Unassembled WGS sequence"/>
</dbReference>
<dbReference type="GO" id="GO:0005524">
    <property type="term" value="F:ATP binding"/>
    <property type="evidence" value="ECO:0007669"/>
    <property type="project" value="InterPro"/>
</dbReference>
<comment type="caution">
    <text evidence="1">The sequence shown here is derived from an EMBL/GenBank/DDBJ whole genome shotgun (WGS) entry which is preliminary data.</text>
</comment>
<evidence type="ECO:0000313" key="1">
    <source>
        <dbReference type="EMBL" id="GMG32278.1"/>
    </source>
</evidence>